<dbReference type="Pfam" id="PF00326">
    <property type="entry name" value="Peptidase_S9"/>
    <property type="match status" value="1"/>
</dbReference>
<evidence type="ECO:0000313" key="4">
    <source>
        <dbReference type="EMBL" id="UVW34166.1"/>
    </source>
</evidence>
<dbReference type="Pfam" id="PF00930">
    <property type="entry name" value="DPPIV_N"/>
    <property type="match status" value="1"/>
</dbReference>
<gene>
    <name evidence="4" type="ORF">NYF23_09030</name>
</gene>
<feature type="domain" description="Dipeptidylpeptidase IV N-terminal" evidence="3">
    <location>
        <begin position="105"/>
        <end position="436"/>
    </location>
</feature>
<dbReference type="SUPFAM" id="SSF82171">
    <property type="entry name" value="DPP6 N-terminal domain-like"/>
    <property type="match status" value="1"/>
</dbReference>
<proteinExistence type="predicted"/>
<reference evidence="4" key="1">
    <citation type="submission" date="2022-08" db="EMBL/GenBank/DDBJ databases">
        <title>Catabolic pathway analysis in culturable SAR92 clade bacteria reveals their overlooked roles in DMSP degradation in coastal seas.</title>
        <authorList>
            <person name="He X."/>
            <person name="Zhang X."/>
            <person name="Zhang Y."/>
        </authorList>
    </citation>
    <scope>NUCLEOTIDE SEQUENCE</scope>
    <source>
        <strain evidence="4">H455</strain>
    </source>
</reference>
<feature type="transmembrane region" description="Helical" evidence="1">
    <location>
        <begin position="566"/>
        <end position="586"/>
    </location>
</feature>
<feature type="domain" description="Peptidase S9 prolyl oligopeptidase catalytic" evidence="2">
    <location>
        <begin position="574"/>
        <end position="741"/>
    </location>
</feature>
<evidence type="ECO:0000259" key="2">
    <source>
        <dbReference type="Pfam" id="PF00326"/>
    </source>
</evidence>
<evidence type="ECO:0000256" key="1">
    <source>
        <dbReference type="SAM" id="Phobius"/>
    </source>
</evidence>
<keyword evidence="5" id="KW-1185">Reference proteome</keyword>
<dbReference type="PANTHER" id="PTHR11731:SF193">
    <property type="entry name" value="DIPEPTIDYL PEPTIDASE 9"/>
    <property type="match status" value="1"/>
</dbReference>
<keyword evidence="1" id="KW-1133">Transmembrane helix</keyword>
<evidence type="ECO:0000259" key="3">
    <source>
        <dbReference type="Pfam" id="PF00930"/>
    </source>
</evidence>
<evidence type="ECO:0000313" key="5">
    <source>
        <dbReference type="Proteomes" id="UP001059934"/>
    </source>
</evidence>
<dbReference type="InterPro" id="IPR029058">
    <property type="entry name" value="AB_hydrolase_fold"/>
</dbReference>
<dbReference type="InterPro" id="IPR002469">
    <property type="entry name" value="Peptidase_S9B_N"/>
</dbReference>
<dbReference type="InterPro" id="IPR001375">
    <property type="entry name" value="Peptidase_S9_cat"/>
</dbReference>
<dbReference type="InterPro" id="IPR050278">
    <property type="entry name" value="Serine_Prot_S9B/DPPIV"/>
</dbReference>
<dbReference type="SUPFAM" id="SSF53474">
    <property type="entry name" value="alpha/beta-Hydrolases"/>
    <property type="match status" value="1"/>
</dbReference>
<dbReference type="Gene3D" id="3.40.50.1820">
    <property type="entry name" value="alpha/beta hydrolase"/>
    <property type="match status" value="1"/>
</dbReference>
<keyword evidence="1" id="KW-0472">Membrane</keyword>
<name>A0ABY5TNV3_9GAMM</name>
<dbReference type="Proteomes" id="UP001059934">
    <property type="component" value="Chromosome"/>
</dbReference>
<accession>A0ABY5TNV3</accession>
<sequence length="794" mass="90343">MNIDRDILSRYEQAQKILHGMTTDQLVKNDTIFPNWIENSEYFWYVREIEGNKEICIVNARTASNTIAFDYKTLANELEKATNQTLNPEFLILQNVHMGLSPTRFHFKALEKNWVFEPENALCQEVEILDTLHQQELCSPDGNKAIFLREHNIWIRDQSTGEERSLTQDGIEDYSYARASVFDFIPGLDSSLQAEWSPDSKRVFTIQMDSRKIASRPAINYCPENGDFRPEVEYTKVSYPGDEHVETVRLVIIDVTNGQIIEVDYPPLTSFIYSEAAHGFFTSNLGWWSTSSRHAYFVDLARGSQTVRVVKLDAHSGRTEVLHEETSDTFINLRQCDQEPTLFLPLRESDELIWFSERTGWGHLYLYDLNTGKLKHPITEGQWLVRKTLHFDADQRELLLQTAGRDPEINPYYRDVCKLNIDTGTIEPLASGCFEHVVHRSADPILIAYSISRLATDRARGVSPDGQYIVATRSRVDTVPETILIGRNGKEIAIVECANVSNLPVGWQWPESVKLSGNDNETDIYGVVFRPPSFSPDKSYPVIDFFASYRAFSGLPQGSFANNFVFGYNYFLAAALAAVGFIVVIIEGRGTPLRGKSFQDHNFGDPTSSGDFDDRIAGICELAQRYPYMDLERVGISAIESPNNAIYGLINHSNFYKDAVLHCITDPRFLVVSQGETHECEFDGEMKTKLRYAAENVESFSGKLLLIQGMRSTMSAGPMFQLVYALEKANKDFDMLCIPDMYASISGYTMRREWDYHVKHLQNVETPREFHLTTGLELSNDGYTEEYLKYSGSS</sequence>
<dbReference type="Gene3D" id="2.140.10.30">
    <property type="entry name" value="Dipeptidylpeptidase IV, N-terminal domain"/>
    <property type="match status" value="1"/>
</dbReference>
<organism evidence="4 5">
    <name type="scientific">SAR92 clade bacterium H455</name>
    <dbReference type="NCBI Taxonomy" id="2974818"/>
    <lineage>
        <taxon>Bacteria</taxon>
        <taxon>Pseudomonadati</taxon>
        <taxon>Pseudomonadota</taxon>
        <taxon>Gammaproteobacteria</taxon>
        <taxon>Cellvibrionales</taxon>
        <taxon>Porticoccaceae</taxon>
        <taxon>SAR92 clade</taxon>
    </lineage>
</organism>
<dbReference type="PANTHER" id="PTHR11731">
    <property type="entry name" value="PROTEASE FAMILY S9B,C DIPEPTIDYL-PEPTIDASE IV-RELATED"/>
    <property type="match status" value="1"/>
</dbReference>
<dbReference type="EMBL" id="CP103416">
    <property type="protein sequence ID" value="UVW34166.1"/>
    <property type="molecule type" value="Genomic_DNA"/>
</dbReference>
<protein>
    <submittedName>
        <fullName evidence="4">S9 family peptidase</fullName>
    </submittedName>
</protein>
<keyword evidence="1" id="KW-0812">Transmembrane</keyword>